<proteinExistence type="inferred from homology"/>
<gene>
    <name evidence="9" type="ORF">GCM10011416_03390</name>
</gene>
<dbReference type="GO" id="GO:0003755">
    <property type="term" value="F:peptidyl-prolyl cis-trans isomerase activity"/>
    <property type="evidence" value="ECO:0007669"/>
    <property type="project" value="UniProtKB-UniRule"/>
</dbReference>
<dbReference type="Gene3D" id="3.10.50.40">
    <property type="match status" value="1"/>
</dbReference>
<accession>A0A917MBS0</accession>
<keyword evidence="3 5" id="KW-0697">Rotamase</keyword>
<reference evidence="9" key="2">
    <citation type="submission" date="2020-09" db="EMBL/GenBank/DDBJ databases">
        <authorList>
            <person name="Sun Q."/>
            <person name="Zhou Y."/>
        </authorList>
    </citation>
    <scope>NUCLEOTIDE SEQUENCE</scope>
    <source>
        <strain evidence="9">CGMCC 1.15763</strain>
    </source>
</reference>
<comment type="catalytic activity">
    <reaction evidence="1 5 6">
        <text>[protein]-peptidylproline (omega=180) = [protein]-peptidylproline (omega=0)</text>
        <dbReference type="Rhea" id="RHEA:16237"/>
        <dbReference type="Rhea" id="RHEA-COMP:10747"/>
        <dbReference type="Rhea" id="RHEA-COMP:10748"/>
        <dbReference type="ChEBI" id="CHEBI:83833"/>
        <dbReference type="ChEBI" id="CHEBI:83834"/>
        <dbReference type="EC" id="5.2.1.8"/>
    </reaction>
</comment>
<feature type="signal peptide" evidence="7">
    <location>
        <begin position="1"/>
        <end position="21"/>
    </location>
</feature>
<keyword evidence="10" id="KW-1185">Reference proteome</keyword>
<evidence type="ECO:0000256" key="6">
    <source>
        <dbReference type="RuleBase" id="RU003915"/>
    </source>
</evidence>
<name>A0A917MBS0_9FLAO</name>
<dbReference type="AlphaFoldDB" id="A0A917MBS0"/>
<evidence type="ECO:0000313" key="9">
    <source>
        <dbReference type="EMBL" id="GGG90130.1"/>
    </source>
</evidence>
<dbReference type="SUPFAM" id="SSF54534">
    <property type="entry name" value="FKBP-like"/>
    <property type="match status" value="1"/>
</dbReference>
<comment type="similarity">
    <text evidence="2 6">Belongs to the FKBP-type PPIase family.</text>
</comment>
<dbReference type="PANTHER" id="PTHR43811">
    <property type="entry name" value="FKBP-TYPE PEPTIDYL-PROLYL CIS-TRANS ISOMERASE FKPA"/>
    <property type="match status" value="1"/>
</dbReference>
<evidence type="ECO:0000256" key="7">
    <source>
        <dbReference type="SAM" id="SignalP"/>
    </source>
</evidence>
<keyword evidence="4 5" id="KW-0413">Isomerase</keyword>
<evidence type="ECO:0000259" key="8">
    <source>
        <dbReference type="PROSITE" id="PS50059"/>
    </source>
</evidence>
<keyword evidence="7" id="KW-0732">Signal</keyword>
<organism evidence="9 10">
    <name type="scientific">Polaribacter pacificus</name>
    <dbReference type="NCBI Taxonomy" id="1775173"/>
    <lineage>
        <taxon>Bacteria</taxon>
        <taxon>Pseudomonadati</taxon>
        <taxon>Bacteroidota</taxon>
        <taxon>Flavobacteriia</taxon>
        <taxon>Flavobacteriales</taxon>
        <taxon>Flavobacteriaceae</taxon>
    </lineage>
</organism>
<evidence type="ECO:0000256" key="4">
    <source>
        <dbReference type="ARBA" id="ARBA00023235"/>
    </source>
</evidence>
<evidence type="ECO:0000313" key="10">
    <source>
        <dbReference type="Proteomes" id="UP000633278"/>
    </source>
</evidence>
<dbReference type="PANTHER" id="PTHR43811:SF19">
    <property type="entry name" value="39 KDA FK506-BINDING NUCLEAR PROTEIN"/>
    <property type="match status" value="1"/>
</dbReference>
<dbReference type="RefSeq" id="WP_188597538.1">
    <property type="nucleotide sequence ID" value="NZ_BMJW01000001.1"/>
</dbReference>
<evidence type="ECO:0000256" key="2">
    <source>
        <dbReference type="ARBA" id="ARBA00006577"/>
    </source>
</evidence>
<feature type="domain" description="PPIase FKBP-type" evidence="8">
    <location>
        <begin position="65"/>
        <end position="146"/>
    </location>
</feature>
<evidence type="ECO:0000256" key="3">
    <source>
        <dbReference type="ARBA" id="ARBA00023110"/>
    </source>
</evidence>
<reference evidence="9" key="1">
    <citation type="journal article" date="2014" name="Int. J. Syst. Evol. Microbiol.">
        <title>Complete genome sequence of Corynebacterium casei LMG S-19264T (=DSM 44701T), isolated from a smear-ripened cheese.</title>
        <authorList>
            <consortium name="US DOE Joint Genome Institute (JGI-PGF)"/>
            <person name="Walter F."/>
            <person name="Albersmeier A."/>
            <person name="Kalinowski J."/>
            <person name="Ruckert C."/>
        </authorList>
    </citation>
    <scope>NUCLEOTIDE SEQUENCE</scope>
    <source>
        <strain evidence="9">CGMCC 1.15763</strain>
    </source>
</reference>
<dbReference type="EMBL" id="BMJW01000001">
    <property type="protein sequence ID" value="GGG90130.1"/>
    <property type="molecule type" value="Genomic_DNA"/>
</dbReference>
<dbReference type="EC" id="5.2.1.8" evidence="6"/>
<comment type="caution">
    <text evidence="9">The sequence shown here is derived from an EMBL/GenBank/DDBJ whole genome shotgun (WGS) entry which is preliminary data.</text>
</comment>
<sequence length="146" mass="16216">MKAFYLLLVVFLCLSCSSDLGDFDNENDQELLAYIESHNLNAQKTASGLYYVITKEGTGVKPKSNSTVTVNYKGYFTNDRLFDEGKNATFNLQNVIAGWREGLTYFNEDTEGYLLIPSKLGYGNASTNSIPGGSPLIFSIHLLKVY</sequence>
<dbReference type="PROSITE" id="PS50059">
    <property type="entry name" value="FKBP_PPIASE"/>
    <property type="match status" value="1"/>
</dbReference>
<dbReference type="InterPro" id="IPR001179">
    <property type="entry name" value="PPIase_FKBP_dom"/>
</dbReference>
<feature type="chain" id="PRO_5037541165" description="Peptidyl-prolyl cis-trans isomerase" evidence="7">
    <location>
        <begin position="22"/>
        <end position="146"/>
    </location>
</feature>
<protein>
    <recommendedName>
        <fullName evidence="6">Peptidyl-prolyl cis-trans isomerase</fullName>
        <ecNumber evidence="6">5.2.1.8</ecNumber>
    </recommendedName>
</protein>
<evidence type="ECO:0000256" key="5">
    <source>
        <dbReference type="PROSITE-ProRule" id="PRU00277"/>
    </source>
</evidence>
<evidence type="ECO:0000256" key="1">
    <source>
        <dbReference type="ARBA" id="ARBA00000971"/>
    </source>
</evidence>
<dbReference type="InterPro" id="IPR046357">
    <property type="entry name" value="PPIase_dom_sf"/>
</dbReference>
<dbReference type="Pfam" id="PF00254">
    <property type="entry name" value="FKBP_C"/>
    <property type="match status" value="1"/>
</dbReference>
<dbReference type="Proteomes" id="UP000633278">
    <property type="component" value="Unassembled WGS sequence"/>
</dbReference>